<feature type="transmembrane region" description="Helical" evidence="1">
    <location>
        <begin position="12"/>
        <end position="31"/>
    </location>
</feature>
<gene>
    <name evidence="2" type="ORF">CFH80_03530</name>
</gene>
<dbReference type="Proteomes" id="UP000231638">
    <property type="component" value="Unassembled WGS sequence"/>
</dbReference>
<evidence type="ECO:0000313" key="3">
    <source>
        <dbReference type="Proteomes" id="UP000231638"/>
    </source>
</evidence>
<dbReference type="EMBL" id="DLUG01000094">
    <property type="protein sequence ID" value="DAB36693.1"/>
    <property type="molecule type" value="Genomic_DNA"/>
</dbReference>
<sequence length="119" mass="13848">MKRHYVLKFLSIVLYYGWLGLLYGMVFSLLLQDKGLSVLWLKNVVTMLTVALTLWFAYRFEMRYHMPTQKYVVIVLIALLGFLGCVQYPLASPLCFAFFLASIAYKCPNCVAFTRINRE</sequence>
<evidence type="ECO:0000256" key="1">
    <source>
        <dbReference type="SAM" id="Phobius"/>
    </source>
</evidence>
<comment type="caution">
    <text evidence="2">The sequence shown here is derived from an EMBL/GenBank/DDBJ whole genome shotgun (WGS) entry which is preliminary data.</text>
</comment>
<feature type="transmembrane region" description="Helical" evidence="1">
    <location>
        <begin position="70"/>
        <end position="90"/>
    </location>
</feature>
<keyword evidence="1" id="KW-0812">Transmembrane</keyword>
<protein>
    <submittedName>
        <fullName evidence="2">Uncharacterized protein</fullName>
    </submittedName>
</protein>
<dbReference type="STRING" id="366522.GCA_001548055_01882"/>
<reference evidence="2 3" key="1">
    <citation type="journal article" date="2017" name="Front. Microbiol.">
        <title>Comparative Genomic Analysis of the Class Epsilonproteobacteria and Proposed Reclassification to Epsilonbacteraeota (phyl. nov.).</title>
        <authorList>
            <person name="Waite D.W."/>
            <person name="Vanwonterghem I."/>
            <person name="Rinke C."/>
            <person name="Parks D.H."/>
            <person name="Zhang Y."/>
            <person name="Takai K."/>
            <person name="Sievert S.M."/>
            <person name="Simon J."/>
            <person name="Campbell B.J."/>
            <person name="Hanson T.E."/>
            <person name="Woyke T."/>
            <person name="Klotz M.G."/>
            <person name="Hugenholtz P."/>
        </authorList>
    </citation>
    <scope>NUCLEOTIDE SEQUENCE [LARGE SCALE GENOMIC DNA]</scope>
    <source>
        <strain evidence="2">UBA11420</strain>
    </source>
</reference>
<evidence type="ECO:0000313" key="2">
    <source>
        <dbReference type="EMBL" id="DAB36693.1"/>
    </source>
</evidence>
<accession>A0A2D3WJI5</accession>
<proteinExistence type="predicted"/>
<keyword evidence="1" id="KW-0472">Membrane</keyword>
<keyword evidence="1" id="KW-1133">Transmembrane helix</keyword>
<organism evidence="2 3">
    <name type="scientific">Sulfurospirillum cavolei</name>
    <dbReference type="NCBI Taxonomy" id="366522"/>
    <lineage>
        <taxon>Bacteria</taxon>
        <taxon>Pseudomonadati</taxon>
        <taxon>Campylobacterota</taxon>
        <taxon>Epsilonproteobacteria</taxon>
        <taxon>Campylobacterales</taxon>
        <taxon>Sulfurospirillaceae</taxon>
        <taxon>Sulfurospirillum</taxon>
    </lineage>
</organism>
<dbReference type="AlphaFoldDB" id="A0A2D3WJI5"/>
<feature type="transmembrane region" description="Helical" evidence="1">
    <location>
        <begin position="37"/>
        <end position="58"/>
    </location>
</feature>
<name>A0A2D3WJI5_9BACT</name>